<reference evidence="2 3" key="1">
    <citation type="submission" date="2024-04" db="EMBL/GenBank/DDBJ databases">
        <title>Tritrichomonas musculus Genome.</title>
        <authorList>
            <person name="Alves-Ferreira E."/>
            <person name="Grigg M."/>
            <person name="Lorenzi H."/>
            <person name="Galac M."/>
        </authorList>
    </citation>
    <scope>NUCLEOTIDE SEQUENCE [LARGE SCALE GENOMIC DNA]</scope>
    <source>
        <strain evidence="2 3">EAF2021</strain>
    </source>
</reference>
<proteinExistence type="predicted"/>
<accession>A0ABR2IKK6</accession>
<protein>
    <submittedName>
        <fullName evidence="2">Uncharacterized protein</fullName>
    </submittedName>
</protein>
<evidence type="ECO:0000256" key="1">
    <source>
        <dbReference type="SAM" id="MobiDB-lite"/>
    </source>
</evidence>
<evidence type="ECO:0000313" key="2">
    <source>
        <dbReference type="EMBL" id="KAK8864832.1"/>
    </source>
</evidence>
<name>A0ABR2IKK6_9EUKA</name>
<feature type="region of interest" description="Disordered" evidence="1">
    <location>
        <begin position="58"/>
        <end position="84"/>
    </location>
</feature>
<dbReference type="EMBL" id="JAPFFF010000016">
    <property type="protein sequence ID" value="KAK8864832.1"/>
    <property type="molecule type" value="Genomic_DNA"/>
</dbReference>
<evidence type="ECO:0000313" key="3">
    <source>
        <dbReference type="Proteomes" id="UP001470230"/>
    </source>
</evidence>
<keyword evidence="3" id="KW-1185">Reference proteome</keyword>
<comment type="caution">
    <text evidence="2">The sequence shown here is derived from an EMBL/GenBank/DDBJ whole genome shotgun (WGS) entry which is preliminary data.</text>
</comment>
<organism evidence="2 3">
    <name type="scientific">Tritrichomonas musculus</name>
    <dbReference type="NCBI Taxonomy" id="1915356"/>
    <lineage>
        <taxon>Eukaryota</taxon>
        <taxon>Metamonada</taxon>
        <taxon>Parabasalia</taxon>
        <taxon>Tritrichomonadida</taxon>
        <taxon>Tritrichomonadidae</taxon>
        <taxon>Tritrichomonas</taxon>
    </lineage>
</organism>
<dbReference type="Proteomes" id="UP001470230">
    <property type="component" value="Unassembled WGS sequence"/>
</dbReference>
<sequence>MMNLCFKNKRNWGAIVVVDKPQIIGIYFLTRKGDLLTKFPREKRRCIRTQMEKMNYLKEQDSVDNESKVKNQSKQENDHSDLIKNKDFQSDCQCKQSADNELVNDPKFPEKDDFKNRETFMKNNQDLNIEDSDITKQNSPHSNISFPKDLLFDLKTDYEQDYYDELDDYFDFGN</sequence>
<gene>
    <name evidence="2" type="ORF">M9Y10_010358</name>
</gene>